<proteinExistence type="predicted"/>
<dbReference type="AlphaFoldDB" id="A0A2U9CKD6"/>
<feature type="region of interest" description="Disordered" evidence="1">
    <location>
        <begin position="109"/>
        <end position="192"/>
    </location>
</feature>
<organism evidence="2 3">
    <name type="scientific">Scophthalmus maximus</name>
    <name type="common">Turbot</name>
    <name type="synonym">Psetta maxima</name>
    <dbReference type="NCBI Taxonomy" id="52904"/>
    <lineage>
        <taxon>Eukaryota</taxon>
        <taxon>Metazoa</taxon>
        <taxon>Chordata</taxon>
        <taxon>Craniata</taxon>
        <taxon>Vertebrata</taxon>
        <taxon>Euteleostomi</taxon>
        <taxon>Actinopterygii</taxon>
        <taxon>Neopterygii</taxon>
        <taxon>Teleostei</taxon>
        <taxon>Neoteleostei</taxon>
        <taxon>Acanthomorphata</taxon>
        <taxon>Carangaria</taxon>
        <taxon>Pleuronectiformes</taxon>
        <taxon>Pleuronectoidei</taxon>
        <taxon>Scophthalmidae</taxon>
        <taxon>Scophthalmus</taxon>
    </lineage>
</organism>
<name>A0A2U9CKD6_SCOMX</name>
<feature type="region of interest" description="Disordered" evidence="1">
    <location>
        <begin position="1"/>
        <end position="21"/>
    </location>
</feature>
<reference evidence="2 3" key="1">
    <citation type="submission" date="2017-12" db="EMBL/GenBank/DDBJ databases">
        <title>Integrating genomic resources of turbot (Scophthalmus maximus) in depth evaluation of genetic and physical mapping variation across individuals.</title>
        <authorList>
            <person name="Martinez P."/>
        </authorList>
    </citation>
    <scope>NUCLEOTIDE SEQUENCE [LARGE SCALE GENOMIC DNA]</scope>
</reference>
<protein>
    <submittedName>
        <fullName evidence="2">Uncharacterized protein</fullName>
    </submittedName>
</protein>
<keyword evidence="3" id="KW-1185">Reference proteome</keyword>
<dbReference type="Proteomes" id="UP000246464">
    <property type="component" value="Chromosome 17"/>
</dbReference>
<sequence>MQRQADAFTTMKEVDEDDDDTSWAKRASFTVDDPLEILYPSDWQAESDAGQLAGHVPALIRDLLDIISRAVGRKEIPLPPAPAPSAMEASEEAARVKRHVVALSSTSASRLPGLMSGPQRPQRTTLQAGTPLGFGCSRVSSRAKASPSSPALSVAPDRCQKPTTGQHLGQPASKAAPQTEDRDLVNPVFHPGERLGSATPVYSLWPPHFPPITLPWASLSSQTAHGAVARALHCCR</sequence>
<evidence type="ECO:0000256" key="1">
    <source>
        <dbReference type="SAM" id="MobiDB-lite"/>
    </source>
</evidence>
<dbReference type="EMBL" id="CP026259">
    <property type="protein sequence ID" value="AWP16987.1"/>
    <property type="molecule type" value="Genomic_DNA"/>
</dbReference>
<feature type="compositionally biased region" description="Polar residues" evidence="1">
    <location>
        <begin position="119"/>
        <end position="128"/>
    </location>
</feature>
<evidence type="ECO:0000313" key="3">
    <source>
        <dbReference type="Proteomes" id="UP000246464"/>
    </source>
</evidence>
<evidence type="ECO:0000313" key="2">
    <source>
        <dbReference type="EMBL" id="AWP16987.1"/>
    </source>
</evidence>
<accession>A0A2U9CKD6</accession>
<gene>
    <name evidence="2" type="ORF">SMAX5B_007650</name>
</gene>
<feature type="compositionally biased region" description="Low complexity" evidence="1">
    <location>
        <begin position="137"/>
        <end position="156"/>
    </location>
</feature>